<organism evidence="3 4">
    <name type="scientific">Pseudomonas cannabina</name>
    <dbReference type="NCBI Taxonomy" id="86840"/>
    <lineage>
        <taxon>Bacteria</taxon>
        <taxon>Pseudomonadati</taxon>
        <taxon>Pseudomonadota</taxon>
        <taxon>Gammaproteobacteria</taxon>
        <taxon>Pseudomonadales</taxon>
        <taxon>Pseudomonadaceae</taxon>
        <taxon>Pseudomonas</taxon>
    </lineage>
</organism>
<proteinExistence type="predicted"/>
<sequence>MRPGGIPSNDRCHIDQRPDHHHSGHRSLRMPAAPEPTDAQTQPLASVQDGLRRIGRAGRPCHPSLDIRAGLLPDEPLGLAGSSHRQFRRQLHGFGVLLVHDVHHHRFWRHHAHWPAQIPDWTRSPDGPGAHHLDGVIPVYRDAEVLEHTRRPFGGRRPTGIKQKALTDKTQCLTCWRVFNGVAAARHELPRRQSSRGLSMSDLTLRRTILDELEFLPHIDAAAIGVTIENGVVVLSGHVKTFAEKIAAERAVKSVKGVRAVAEELDVRVPSELYIDDSVIASRCLDLIHWNSASREQAIQIKVQRGWVTLEGDVEWQYQKEAAQKAINTLAGIAGLDNLLIVKPESVALDIKTLIDQALARSSELDASKIRVTAEGNQVTLEGYVHRWRERKAVEHAAWAVPGVKNVDNHLLIN</sequence>
<feature type="region of interest" description="Disordered" evidence="1">
    <location>
        <begin position="1"/>
        <end position="43"/>
    </location>
</feature>
<evidence type="ECO:0000313" key="3">
    <source>
        <dbReference type="EMBL" id="RMN41146.1"/>
    </source>
</evidence>
<dbReference type="SMART" id="SM00749">
    <property type="entry name" value="BON"/>
    <property type="match status" value="3"/>
</dbReference>
<dbReference type="InterPro" id="IPR007055">
    <property type="entry name" value="BON_dom"/>
</dbReference>
<reference evidence="3 4" key="1">
    <citation type="submission" date="2018-08" db="EMBL/GenBank/DDBJ databases">
        <title>Recombination of ecologically and evolutionarily significant loci maintains genetic cohesion in the Pseudomonas syringae species complex.</title>
        <authorList>
            <person name="Dillon M."/>
            <person name="Thakur S."/>
            <person name="Almeida R.N.D."/>
            <person name="Weir B.S."/>
            <person name="Guttman D.S."/>
        </authorList>
    </citation>
    <scope>NUCLEOTIDE SEQUENCE [LARGE SCALE GENOMIC DNA]</scope>
    <source>
        <strain evidence="3 4">ICMP 2821</strain>
    </source>
</reference>
<dbReference type="EMBL" id="RBOW01000070">
    <property type="protein sequence ID" value="RMN41146.1"/>
    <property type="molecule type" value="Genomic_DNA"/>
</dbReference>
<dbReference type="PANTHER" id="PTHR34606">
    <property type="entry name" value="BON DOMAIN-CONTAINING PROTEIN"/>
    <property type="match status" value="1"/>
</dbReference>
<evidence type="ECO:0000256" key="1">
    <source>
        <dbReference type="SAM" id="MobiDB-lite"/>
    </source>
</evidence>
<evidence type="ECO:0000313" key="4">
    <source>
        <dbReference type="Proteomes" id="UP000281372"/>
    </source>
</evidence>
<dbReference type="Gene3D" id="3.30.1340.30">
    <property type="match status" value="3"/>
</dbReference>
<gene>
    <name evidence="3" type="ORF">ALQ64_05075</name>
</gene>
<accession>A0A3M3M0Q9</accession>
<feature type="domain" description="BON" evidence="2">
    <location>
        <begin position="201"/>
        <end position="269"/>
    </location>
</feature>
<dbReference type="InterPro" id="IPR014004">
    <property type="entry name" value="Transpt-assoc_nodulatn_dom_bac"/>
</dbReference>
<dbReference type="Pfam" id="PF04972">
    <property type="entry name" value="BON"/>
    <property type="match status" value="3"/>
</dbReference>
<protein>
    <recommendedName>
        <fullName evidence="2">BON domain-containing protein</fullName>
    </recommendedName>
</protein>
<evidence type="ECO:0000259" key="2">
    <source>
        <dbReference type="PROSITE" id="PS50914"/>
    </source>
</evidence>
<dbReference type="Proteomes" id="UP000281372">
    <property type="component" value="Unassembled WGS sequence"/>
</dbReference>
<dbReference type="AlphaFoldDB" id="A0A3M3M0Q9"/>
<dbReference type="InterPro" id="IPR051686">
    <property type="entry name" value="Lipoprotein_DolP"/>
</dbReference>
<dbReference type="PROSITE" id="PS50914">
    <property type="entry name" value="BON"/>
    <property type="match status" value="3"/>
</dbReference>
<feature type="compositionally biased region" description="Basic residues" evidence="1">
    <location>
        <begin position="19"/>
        <end position="28"/>
    </location>
</feature>
<dbReference type="PANTHER" id="PTHR34606:SF15">
    <property type="entry name" value="BON DOMAIN-CONTAINING PROTEIN"/>
    <property type="match status" value="1"/>
</dbReference>
<feature type="domain" description="BON" evidence="2">
    <location>
        <begin position="276"/>
        <end position="344"/>
    </location>
</feature>
<name>A0A3M3M0Q9_PSECA</name>
<comment type="caution">
    <text evidence="3">The sequence shown here is derived from an EMBL/GenBank/DDBJ whole genome shotgun (WGS) entry which is preliminary data.</text>
</comment>
<feature type="domain" description="BON" evidence="2">
    <location>
        <begin position="347"/>
        <end position="414"/>
    </location>
</feature>